<comment type="caution">
    <text evidence="1">The sequence shown here is derived from an EMBL/GenBank/DDBJ whole genome shotgun (WGS) entry which is preliminary data.</text>
</comment>
<organism evidence="1 2">
    <name type="scientific">Nocardiopsis coralli</name>
    <dbReference type="NCBI Taxonomy" id="2772213"/>
    <lineage>
        <taxon>Bacteria</taxon>
        <taxon>Bacillati</taxon>
        <taxon>Actinomycetota</taxon>
        <taxon>Actinomycetes</taxon>
        <taxon>Streptosporangiales</taxon>
        <taxon>Nocardiopsidaceae</taxon>
        <taxon>Nocardiopsis</taxon>
    </lineage>
</organism>
<keyword evidence="2" id="KW-1185">Reference proteome</keyword>
<protein>
    <submittedName>
        <fullName evidence="1">Uncharacterized protein</fullName>
    </submittedName>
</protein>
<reference evidence="1 2" key="1">
    <citation type="submission" date="2020-09" db="EMBL/GenBank/DDBJ databases">
        <title>Diversity and distribution of actinomycetes associated with coral in the coast of Hainan.</title>
        <authorList>
            <person name="Li F."/>
        </authorList>
    </citation>
    <scope>NUCLEOTIDE SEQUENCE [LARGE SCALE GENOMIC DNA]</scope>
    <source>
        <strain evidence="1 2">HNM0947</strain>
    </source>
</reference>
<dbReference type="EMBL" id="JADBGI010000021">
    <property type="protein sequence ID" value="MBE3001178.1"/>
    <property type="molecule type" value="Genomic_DNA"/>
</dbReference>
<evidence type="ECO:0000313" key="1">
    <source>
        <dbReference type="EMBL" id="MBE3001178.1"/>
    </source>
</evidence>
<gene>
    <name evidence="1" type="ORF">IDM40_21135</name>
</gene>
<accession>A0ABR9PBG2</accession>
<sequence>MATVEREPAERRHLMVHTNHCVELNEADLAAWNAGGHTNLREVTISGTRQEVRRNLDGLAAEGVTEIVFQPCGPDTRSELECFLAAARD</sequence>
<dbReference type="RefSeq" id="WP_193123773.1">
    <property type="nucleotide sequence ID" value="NZ_JADBGI010000021.1"/>
</dbReference>
<name>A0ABR9PBG2_9ACTN</name>
<proteinExistence type="predicted"/>
<dbReference type="Proteomes" id="UP000806528">
    <property type="component" value="Unassembled WGS sequence"/>
</dbReference>
<evidence type="ECO:0000313" key="2">
    <source>
        <dbReference type="Proteomes" id="UP000806528"/>
    </source>
</evidence>